<keyword evidence="4 6" id="KW-1133">Transmembrane helix</keyword>
<dbReference type="GeneTree" id="ENSGT00950000182857"/>
<dbReference type="GO" id="GO:0060337">
    <property type="term" value="P:type I interferon-mediated signaling pathway"/>
    <property type="evidence" value="ECO:0007669"/>
    <property type="project" value="TreeGrafter"/>
</dbReference>
<comment type="similarity">
    <text evidence="2">Belongs to the CD225/Dispanin family.</text>
</comment>
<dbReference type="InterPro" id="IPR007593">
    <property type="entry name" value="CD225/Dispanin_fam"/>
</dbReference>
<protein>
    <recommendedName>
        <fullName evidence="9">Interferon-induced transmembrane protein</fullName>
    </recommendedName>
</protein>
<dbReference type="InterPro" id="IPR051517">
    <property type="entry name" value="IFITM_antiviral_protein"/>
</dbReference>
<dbReference type="OMA" id="NISXERP"/>
<dbReference type="Proteomes" id="UP000694388">
    <property type="component" value="Unplaced"/>
</dbReference>
<reference evidence="7" key="2">
    <citation type="submission" date="2025-09" db="UniProtKB">
        <authorList>
            <consortium name="Ensembl"/>
        </authorList>
    </citation>
    <scope>IDENTIFICATION</scope>
</reference>
<evidence type="ECO:0000256" key="1">
    <source>
        <dbReference type="ARBA" id="ARBA00004370"/>
    </source>
</evidence>
<sequence length="124" mass="13535">MQPQGQYPGYEHSAVNIAPNPTPMYGIKPAKDFLAWSLFNFAFLNGCCLGYVATVFSIRSRDSRQMNDQMGAAKHASTAKALNIAATVFGIIMLIVVIILWVRIIANLQAVIQSSRTTHGGYEG</sequence>
<evidence type="ECO:0000256" key="2">
    <source>
        <dbReference type="ARBA" id="ARBA00006843"/>
    </source>
</evidence>
<dbReference type="Ensembl" id="ENSEBUT00000012803.1">
    <property type="protein sequence ID" value="ENSEBUP00000012227.1"/>
    <property type="gene ID" value="ENSEBUG00000007800.1"/>
</dbReference>
<dbReference type="GO" id="GO:0046597">
    <property type="term" value="P:host-mediated suppression of symbiont invasion"/>
    <property type="evidence" value="ECO:0007669"/>
    <property type="project" value="TreeGrafter"/>
</dbReference>
<dbReference type="Pfam" id="PF04505">
    <property type="entry name" value="CD225"/>
    <property type="match status" value="1"/>
</dbReference>
<dbReference type="GO" id="GO:0034341">
    <property type="term" value="P:response to type II interferon"/>
    <property type="evidence" value="ECO:0007669"/>
    <property type="project" value="TreeGrafter"/>
</dbReference>
<evidence type="ECO:0000256" key="3">
    <source>
        <dbReference type="ARBA" id="ARBA00022692"/>
    </source>
</evidence>
<keyword evidence="8" id="KW-1185">Reference proteome</keyword>
<dbReference type="GO" id="GO:0045071">
    <property type="term" value="P:negative regulation of viral genome replication"/>
    <property type="evidence" value="ECO:0007669"/>
    <property type="project" value="TreeGrafter"/>
</dbReference>
<keyword evidence="5 6" id="KW-0472">Membrane</keyword>
<keyword evidence="3 6" id="KW-0812">Transmembrane</keyword>
<evidence type="ECO:0000256" key="5">
    <source>
        <dbReference type="ARBA" id="ARBA00023136"/>
    </source>
</evidence>
<feature type="transmembrane region" description="Helical" evidence="6">
    <location>
        <begin position="79"/>
        <end position="102"/>
    </location>
</feature>
<evidence type="ECO:0000313" key="7">
    <source>
        <dbReference type="Ensembl" id="ENSEBUP00000012227.1"/>
    </source>
</evidence>
<feature type="transmembrane region" description="Helical" evidence="6">
    <location>
        <begin position="33"/>
        <end position="58"/>
    </location>
</feature>
<accession>A0A8C4QB49</accession>
<evidence type="ECO:0000256" key="6">
    <source>
        <dbReference type="SAM" id="Phobius"/>
    </source>
</evidence>
<comment type="subcellular location">
    <subcellularLocation>
        <location evidence="1">Membrane</location>
    </subcellularLocation>
</comment>
<evidence type="ECO:0008006" key="9">
    <source>
        <dbReference type="Google" id="ProtNLM"/>
    </source>
</evidence>
<reference evidence="7" key="1">
    <citation type="submission" date="2025-08" db="UniProtKB">
        <authorList>
            <consortium name="Ensembl"/>
        </authorList>
    </citation>
    <scope>IDENTIFICATION</scope>
</reference>
<dbReference type="GO" id="GO:0005886">
    <property type="term" value="C:plasma membrane"/>
    <property type="evidence" value="ECO:0007669"/>
    <property type="project" value="TreeGrafter"/>
</dbReference>
<organism evidence="7 8">
    <name type="scientific">Eptatretus burgeri</name>
    <name type="common">Inshore hagfish</name>
    <dbReference type="NCBI Taxonomy" id="7764"/>
    <lineage>
        <taxon>Eukaryota</taxon>
        <taxon>Metazoa</taxon>
        <taxon>Chordata</taxon>
        <taxon>Craniata</taxon>
        <taxon>Vertebrata</taxon>
        <taxon>Cyclostomata</taxon>
        <taxon>Myxini</taxon>
        <taxon>Myxiniformes</taxon>
        <taxon>Myxinidae</taxon>
        <taxon>Eptatretinae</taxon>
        <taxon>Eptatretus</taxon>
    </lineage>
</organism>
<dbReference type="GO" id="GO:0035456">
    <property type="term" value="P:response to interferon-beta"/>
    <property type="evidence" value="ECO:0007669"/>
    <property type="project" value="TreeGrafter"/>
</dbReference>
<evidence type="ECO:0000256" key="4">
    <source>
        <dbReference type="ARBA" id="ARBA00022989"/>
    </source>
</evidence>
<name>A0A8C4QB49_EPTBU</name>
<dbReference type="GO" id="GO:0035455">
    <property type="term" value="P:response to interferon-alpha"/>
    <property type="evidence" value="ECO:0007669"/>
    <property type="project" value="TreeGrafter"/>
</dbReference>
<dbReference type="GO" id="GO:0051607">
    <property type="term" value="P:defense response to virus"/>
    <property type="evidence" value="ECO:0007669"/>
    <property type="project" value="TreeGrafter"/>
</dbReference>
<evidence type="ECO:0000313" key="8">
    <source>
        <dbReference type="Proteomes" id="UP000694388"/>
    </source>
</evidence>
<dbReference type="PANTHER" id="PTHR13999">
    <property type="entry name" value="INTERFERON INDUCIBLE TRANSMEMBRANE PROTEIN"/>
    <property type="match status" value="1"/>
</dbReference>
<dbReference type="AlphaFoldDB" id="A0A8C4QB49"/>
<dbReference type="PANTHER" id="PTHR13999:SF4">
    <property type="entry name" value="INTERFERON-INDUCED TRANSMEMBRANE PROTEIN 3"/>
    <property type="match status" value="1"/>
</dbReference>
<proteinExistence type="inferred from homology"/>